<name>A0A975YLR9_9VIBR</name>
<evidence type="ECO:0000313" key="3">
    <source>
        <dbReference type="EMBL" id="QXO15706.1"/>
    </source>
</evidence>
<dbReference type="PANTHER" id="PTHR43586">
    <property type="entry name" value="CYSTEINE DESULFURASE"/>
    <property type="match status" value="1"/>
</dbReference>
<dbReference type="GO" id="GO:0008483">
    <property type="term" value="F:transaminase activity"/>
    <property type="evidence" value="ECO:0007669"/>
    <property type="project" value="UniProtKB-KW"/>
</dbReference>
<proteinExistence type="predicted"/>
<dbReference type="KEGG" id="vos:KNV97_04645"/>
<keyword evidence="3" id="KW-0032">Aminotransferase</keyword>
<evidence type="ECO:0000259" key="2">
    <source>
        <dbReference type="Pfam" id="PF00266"/>
    </source>
</evidence>
<dbReference type="RefSeq" id="WP_218561651.1">
    <property type="nucleotide sequence ID" value="NZ_CP076642.1"/>
</dbReference>
<evidence type="ECO:0000313" key="4">
    <source>
        <dbReference type="Proteomes" id="UP000694232"/>
    </source>
</evidence>
<keyword evidence="1" id="KW-0663">Pyridoxal phosphate</keyword>
<feature type="domain" description="Aminotransferase class V" evidence="2">
    <location>
        <begin position="26"/>
        <end position="403"/>
    </location>
</feature>
<reference evidence="3" key="1">
    <citation type="submission" date="2021-06" db="EMBL/GenBank/DDBJ databases">
        <title>Vibrio nov. sp., novel gut bacterium isolated from Yellow Sea oyster.</title>
        <authorList>
            <person name="Muhammad N."/>
            <person name="Nguyen T.H."/>
            <person name="Lee Y.-J."/>
            <person name="Ko J."/>
            <person name="Kim S.-G."/>
        </authorList>
    </citation>
    <scope>NUCLEOTIDE SEQUENCE</scope>
    <source>
        <strain evidence="3">OG9-811</strain>
    </source>
</reference>
<dbReference type="AlphaFoldDB" id="A0A975YLR9"/>
<accession>A0A975YLR9</accession>
<dbReference type="Proteomes" id="UP000694232">
    <property type="component" value="Chromosome 2"/>
</dbReference>
<gene>
    <name evidence="3" type="ORF">KNV97_04645</name>
</gene>
<dbReference type="EMBL" id="CP076642">
    <property type="protein sequence ID" value="QXO15706.1"/>
    <property type="molecule type" value="Genomic_DNA"/>
</dbReference>
<keyword evidence="3" id="KW-0808">Transferase</keyword>
<sequence>MTTLDMDFVRQQFPAFAEPSLHDKAFFENAGGSYLCRQVLEKFDQYFHQLKVQPYYPNPVSAKAGEWMDASYQALAPWLNSAPDEIYFGPSTSQNTYVLANAVMGWLQPGDEIVVTNQDHEANSGVWRRLAERGIVVKEWSVNPVNGMLELDTLQPLLTKATKLLTFPHCSNILGHINPVADICALARRHDVRTIVDGVSFAGHGLPDVKALGCDIYLFSLYKVFGPHLGVMVIQSDMASKLANQGHYFNGEFREKRLYPAGPDHAQVAAAKGVADYFAAVYQHHFPDQPEASATQKAEAVRELLHQAELTTLQPLLEFLNQHPAIRIIGPASAAQRAPTVSITVNGVLPADLAKQLGEEGLLCGAGHFYSCRLLEAMDINPAVGVVRFSMVHNSSPAEIERLIATLARLLPA</sequence>
<evidence type="ECO:0000256" key="1">
    <source>
        <dbReference type="ARBA" id="ARBA00022898"/>
    </source>
</evidence>
<organism evidence="3 4">
    <name type="scientific">Vibrio ostreae</name>
    <dbReference type="NCBI Taxonomy" id="2841925"/>
    <lineage>
        <taxon>Bacteria</taxon>
        <taxon>Pseudomonadati</taxon>
        <taxon>Pseudomonadota</taxon>
        <taxon>Gammaproteobacteria</taxon>
        <taxon>Vibrionales</taxon>
        <taxon>Vibrionaceae</taxon>
        <taxon>Vibrio</taxon>
    </lineage>
</organism>
<keyword evidence="4" id="KW-1185">Reference proteome</keyword>
<protein>
    <submittedName>
        <fullName evidence="3">Aminotransferase class V-fold PLP-dependent enzyme</fullName>
    </submittedName>
</protein>
<dbReference type="Pfam" id="PF00266">
    <property type="entry name" value="Aminotran_5"/>
    <property type="match status" value="1"/>
</dbReference>
<dbReference type="InterPro" id="IPR000192">
    <property type="entry name" value="Aminotrans_V_dom"/>
</dbReference>
<dbReference type="PANTHER" id="PTHR43586:SF21">
    <property type="entry name" value="PYRIDOXAL PHOSPHATE (PLP)-DEPENDENT ASPARTATE AMINOTRANSFERASE SUPERFAMILY"/>
    <property type="match status" value="1"/>
</dbReference>